<gene>
    <name evidence="2" type="ORF">HYC85_014402</name>
</gene>
<proteinExistence type="predicted"/>
<reference evidence="3" key="1">
    <citation type="journal article" date="2020" name="Nat. Commun.">
        <title>Genome assembly of wild tea tree DASZ reveals pedigree and selection history of tea varieties.</title>
        <authorList>
            <person name="Zhang W."/>
            <person name="Zhang Y."/>
            <person name="Qiu H."/>
            <person name="Guo Y."/>
            <person name="Wan H."/>
            <person name="Zhang X."/>
            <person name="Scossa F."/>
            <person name="Alseekh S."/>
            <person name="Zhang Q."/>
            <person name="Wang P."/>
            <person name="Xu L."/>
            <person name="Schmidt M.H."/>
            <person name="Jia X."/>
            <person name="Li D."/>
            <person name="Zhu A."/>
            <person name="Guo F."/>
            <person name="Chen W."/>
            <person name="Ni D."/>
            <person name="Usadel B."/>
            <person name="Fernie A.R."/>
            <person name="Wen W."/>
        </authorList>
    </citation>
    <scope>NUCLEOTIDE SEQUENCE [LARGE SCALE GENOMIC DNA]</scope>
    <source>
        <strain evidence="3">cv. G240</strain>
    </source>
</reference>
<sequence>MKFCLGEGVKNVTPSQNIISPSKVLERNIVLKNIERQMREGRKQKLGLFPLSWSRGRWSVHYLCRHGGCAPYYKQILLQTASSVDGHGTIMEGLIGWSRFYSSNSKVDLKKLRPMILKRIENRSKDYPVKAMVPVAQDVLKARALLIQGVSTLLQLIPVLSCKFMSMYDLILICIAFITDPCSDCKIVGNSS</sequence>
<dbReference type="EMBL" id="JACBKZ010000006">
    <property type="protein sequence ID" value="KAF5948445.1"/>
    <property type="molecule type" value="Genomic_DNA"/>
</dbReference>
<evidence type="ECO:0000313" key="2">
    <source>
        <dbReference type="EMBL" id="KAF5948445.1"/>
    </source>
</evidence>
<reference evidence="2 3" key="2">
    <citation type="submission" date="2020-07" db="EMBL/GenBank/DDBJ databases">
        <title>Genome assembly of wild tea tree DASZ reveals pedigree and selection history of tea varieties.</title>
        <authorList>
            <person name="Zhang W."/>
        </authorList>
    </citation>
    <scope>NUCLEOTIDE SEQUENCE [LARGE SCALE GENOMIC DNA]</scope>
    <source>
        <strain evidence="3">cv. G240</strain>
        <tissue evidence="2">Leaf</tissue>
    </source>
</reference>
<feature type="domain" description="APO" evidence="1">
    <location>
        <begin position="104"/>
        <end position="165"/>
    </location>
</feature>
<dbReference type="GO" id="GO:0003723">
    <property type="term" value="F:RNA binding"/>
    <property type="evidence" value="ECO:0007669"/>
    <property type="project" value="InterPro"/>
</dbReference>
<dbReference type="InterPro" id="IPR023342">
    <property type="entry name" value="APO_dom"/>
</dbReference>
<evidence type="ECO:0000259" key="1">
    <source>
        <dbReference type="Pfam" id="PF05634"/>
    </source>
</evidence>
<accession>A0A7J7H7D5</accession>
<dbReference type="AlphaFoldDB" id="A0A7J7H7D5"/>
<dbReference type="Proteomes" id="UP000593564">
    <property type="component" value="Unassembled WGS sequence"/>
</dbReference>
<protein>
    <recommendedName>
        <fullName evidence="1">APO domain-containing protein</fullName>
    </recommendedName>
</protein>
<keyword evidence="3" id="KW-1185">Reference proteome</keyword>
<evidence type="ECO:0000313" key="3">
    <source>
        <dbReference type="Proteomes" id="UP000593564"/>
    </source>
</evidence>
<comment type="caution">
    <text evidence="2">The sequence shown here is derived from an EMBL/GenBank/DDBJ whole genome shotgun (WGS) entry which is preliminary data.</text>
</comment>
<name>A0A7J7H7D5_CAMSI</name>
<dbReference type="Pfam" id="PF05634">
    <property type="entry name" value="APO_RNA-bind"/>
    <property type="match status" value="1"/>
</dbReference>
<organism evidence="2 3">
    <name type="scientific">Camellia sinensis</name>
    <name type="common">Tea plant</name>
    <name type="synonym">Thea sinensis</name>
    <dbReference type="NCBI Taxonomy" id="4442"/>
    <lineage>
        <taxon>Eukaryota</taxon>
        <taxon>Viridiplantae</taxon>
        <taxon>Streptophyta</taxon>
        <taxon>Embryophyta</taxon>
        <taxon>Tracheophyta</taxon>
        <taxon>Spermatophyta</taxon>
        <taxon>Magnoliopsida</taxon>
        <taxon>eudicotyledons</taxon>
        <taxon>Gunneridae</taxon>
        <taxon>Pentapetalae</taxon>
        <taxon>asterids</taxon>
        <taxon>Ericales</taxon>
        <taxon>Theaceae</taxon>
        <taxon>Camellia</taxon>
    </lineage>
</organism>